<feature type="transmembrane region" description="Helical" evidence="5">
    <location>
        <begin position="184"/>
        <end position="206"/>
    </location>
</feature>
<dbReference type="Proteomes" id="UP000184114">
    <property type="component" value="Unassembled WGS sequence"/>
</dbReference>
<feature type="transmembrane region" description="Helical" evidence="5">
    <location>
        <begin position="405"/>
        <end position="428"/>
    </location>
</feature>
<feature type="transmembrane region" description="Helical" evidence="5">
    <location>
        <begin position="321"/>
        <end position="344"/>
    </location>
</feature>
<keyword evidence="8" id="KW-1185">Reference proteome</keyword>
<organism evidence="7 8">
    <name type="scientific">Tissierella praeacuta DSM 18095</name>
    <dbReference type="NCBI Taxonomy" id="1123404"/>
    <lineage>
        <taxon>Bacteria</taxon>
        <taxon>Bacillati</taxon>
        <taxon>Bacillota</taxon>
        <taxon>Tissierellia</taxon>
        <taxon>Tissierellales</taxon>
        <taxon>Tissierellaceae</taxon>
        <taxon>Tissierella</taxon>
    </lineage>
</organism>
<sequence>MDIRKAIKGSFLFNLIIGLKKLSDNSFLFRLQSKTDNKRKHKPEEYKTWMDISFIYMFFMNLDNRLMRMEEFIFESLMTSRILSPFMKFKRERIDVQTPIRDNSYLYKIIRKIKGKGSWLDLLIFIPASYFVIDFVIRRTRGLAVLGSVWDELALIVLTLYIIAKRLLSGGKIKHNFTPMDLPAIIYIVMGICHVLIIAPNLGIAIEGFRAVFQHILWYFIATQFIRSIEDSERVINLMLSIGLFMGIHAVYQYIARVPMPGNWVDTTENIRTRAFSIVGSPNILGVIFVLFIPIAISMFLTHKNKYMKIFYFCTTGFMTLGLLLTLSRGAWLAFALAMFIFIIALNPRLIVPFMAFVGIFILFGGSLSQRLLFMLSPVYLVKSAAGGRLYRWDIGIKMWHRNRLFGVGLGRFGGAVAINNQLAPFYLDNYYLKTLTEMGVYGIVGLAFVIICFIISSIKIIKYQNDTKNRIVAIGLFSGATGVLAQNFVENIFEVPAMIIYFWIAVALINTFAPQHIINGKGALK</sequence>
<dbReference type="AlphaFoldDB" id="A0A1M4V7V1"/>
<keyword evidence="7" id="KW-0436">Ligase</keyword>
<evidence type="ECO:0000256" key="3">
    <source>
        <dbReference type="ARBA" id="ARBA00022989"/>
    </source>
</evidence>
<feature type="transmembrane region" description="Helical" evidence="5">
    <location>
        <begin position="143"/>
        <end position="163"/>
    </location>
</feature>
<keyword evidence="3 5" id="KW-1133">Transmembrane helix</keyword>
<feature type="transmembrane region" description="Helical" evidence="5">
    <location>
        <begin position="275"/>
        <end position="301"/>
    </location>
</feature>
<name>A0A1M4V7V1_9FIRM</name>
<accession>A0A1M4V7V1</accession>
<reference evidence="8" key="1">
    <citation type="submission" date="2016-11" db="EMBL/GenBank/DDBJ databases">
        <authorList>
            <person name="Varghese N."/>
            <person name="Submissions S."/>
        </authorList>
    </citation>
    <scope>NUCLEOTIDE SEQUENCE [LARGE SCALE GENOMIC DNA]</scope>
    <source>
        <strain evidence="8">DSM 18095</strain>
    </source>
</reference>
<dbReference type="EMBL" id="FQTY01000004">
    <property type="protein sequence ID" value="SHE65039.1"/>
    <property type="molecule type" value="Genomic_DNA"/>
</dbReference>
<protein>
    <submittedName>
        <fullName evidence="7">O-antigen ligase</fullName>
    </submittedName>
</protein>
<dbReference type="GeneID" id="90995757"/>
<dbReference type="InterPro" id="IPR007016">
    <property type="entry name" value="O-antigen_ligase-rel_domated"/>
</dbReference>
<comment type="subcellular location">
    <subcellularLocation>
        <location evidence="1">Membrane</location>
        <topology evidence="1">Multi-pass membrane protein</topology>
    </subcellularLocation>
</comment>
<dbReference type="GO" id="GO:0016874">
    <property type="term" value="F:ligase activity"/>
    <property type="evidence" value="ECO:0007669"/>
    <property type="project" value="UniProtKB-KW"/>
</dbReference>
<evidence type="ECO:0000313" key="7">
    <source>
        <dbReference type="EMBL" id="SHE65039.1"/>
    </source>
</evidence>
<dbReference type="GO" id="GO:0016020">
    <property type="term" value="C:membrane"/>
    <property type="evidence" value="ECO:0007669"/>
    <property type="project" value="UniProtKB-SubCell"/>
</dbReference>
<evidence type="ECO:0000256" key="5">
    <source>
        <dbReference type="SAM" id="Phobius"/>
    </source>
</evidence>
<evidence type="ECO:0000256" key="1">
    <source>
        <dbReference type="ARBA" id="ARBA00004141"/>
    </source>
</evidence>
<evidence type="ECO:0000256" key="4">
    <source>
        <dbReference type="ARBA" id="ARBA00023136"/>
    </source>
</evidence>
<feature type="transmembrane region" description="Helical" evidence="5">
    <location>
        <begin position="471"/>
        <end position="490"/>
    </location>
</feature>
<dbReference type="Pfam" id="PF04932">
    <property type="entry name" value="Wzy_C"/>
    <property type="match status" value="1"/>
</dbReference>
<keyword evidence="2 5" id="KW-0812">Transmembrane</keyword>
<evidence type="ECO:0000259" key="6">
    <source>
        <dbReference type="Pfam" id="PF04932"/>
    </source>
</evidence>
<dbReference type="RefSeq" id="WP_072974689.1">
    <property type="nucleotide sequence ID" value="NZ_FQTY01000004.1"/>
</dbReference>
<feature type="domain" description="O-antigen ligase-related" evidence="6">
    <location>
        <begin position="318"/>
        <end position="447"/>
    </location>
</feature>
<proteinExistence type="predicted"/>
<feature type="transmembrane region" description="Helical" evidence="5">
    <location>
        <begin position="350"/>
        <end position="368"/>
    </location>
</feature>
<dbReference type="PANTHER" id="PTHR37422">
    <property type="entry name" value="TEICHURONIC ACID BIOSYNTHESIS PROTEIN TUAE"/>
    <property type="match status" value="1"/>
</dbReference>
<gene>
    <name evidence="7" type="ORF">SAMN02745784_01396</name>
</gene>
<keyword evidence="4 5" id="KW-0472">Membrane</keyword>
<feature type="transmembrane region" description="Helical" evidence="5">
    <location>
        <begin position="496"/>
        <end position="514"/>
    </location>
</feature>
<dbReference type="InterPro" id="IPR051533">
    <property type="entry name" value="WaaL-like"/>
</dbReference>
<feature type="transmembrane region" description="Helical" evidence="5">
    <location>
        <begin position="440"/>
        <end position="459"/>
    </location>
</feature>
<feature type="transmembrane region" description="Helical" evidence="5">
    <location>
        <begin position="236"/>
        <end position="255"/>
    </location>
</feature>
<dbReference type="PANTHER" id="PTHR37422:SF13">
    <property type="entry name" value="LIPOPOLYSACCHARIDE BIOSYNTHESIS PROTEIN PA4999-RELATED"/>
    <property type="match status" value="1"/>
</dbReference>
<dbReference type="STRING" id="1123404.SAMN02745784_01396"/>
<evidence type="ECO:0000313" key="8">
    <source>
        <dbReference type="Proteomes" id="UP000184114"/>
    </source>
</evidence>
<evidence type="ECO:0000256" key="2">
    <source>
        <dbReference type="ARBA" id="ARBA00022692"/>
    </source>
</evidence>